<accession>A0A6J7X1K4</accession>
<dbReference type="EMBL" id="LR798328">
    <property type="protein sequence ID" value="CAB5224411.1"/>
    <property type="molecule type" value="Genomic_DNA"/>
</dbReference>
<evidence type="ECO:0000313" key="2">
    <source>
        <dbReference type="EMBL" id="CAB5224411.1"/>
    </source>
</evidence>
<sequence>MSADRLRLVQLVHLADVGRVRVAWSATWSEYRVKATAPDGAVMAEYFTDDKADALDTADRMLTAMATWSGMPA</sequence>
<organism evidence="2">
    <name type="scientific">uncultured Caudovirales phage</name>
    <dbReference type="NCBI Taxonomy" id="2100421"/>
    <lineage>
        <taxon>Viruses</taxon>
        <taxon>Duplodnaviria</taxon>
        <taxon>Heunggongvirae</taxon>
        <taxon>Uroviricota</taxon>
        <taxon>Caudoviricetes</taxon>
        <taxon>Peduoviridae</taxon>
        <taxon>Maltschvirus</taxon>
        <taxon>Maltschvirus maltsch</taxon>
    </lineage>
</organism>
<evidence type="ECO:0000313" key="1">
    <source>
        <dbReference type="EMBL" id="CAB4154976.1"/>
    </source>
</evidence>
<protein>
    <submittedName>
        <fullName evidence="2">Uncharacterized protein</fullName>
    </submittedName>
</protein>
<name>A0A6J7X1K4_9CAUD</name>
<proteinExistence type="predicted"/>
<dbReference type="EMBL" id="LR796617">
    <property type="protein sequence ID" value="CAB4154976.1"/>
    <property type="molecule type" value="Genomic_DNA"/>
</dbReference>
<reference evidence="2" key="1">
    <citation type="submission" date="2020-05" db="EMBL/GenBank/DDBJ databases">
        <authorList>
            <person name="Chiriac C."/>
            <person name="Salcher M."/>
            <person name="Ghai R."/>
            <person name="Kavagutti S V."/>
        </authorList>
    </citation>
    <scope>NUCLEOTIDE SEQUENCE</scope>
</reference>
<gene>
    <name evidence="1" type="ORF">UFOVP652_54</name>
    <name evidence="2" type="ORF">UFOVP734_70</name>
</gene>